<dbReference type="AlphaFoldDB" id="A0A2P2P7H4"/>
<accession>A0A2P2P7H4</accession>
<protein>
    <submittedName>
        <fullName evidence="1">Uncharacterized protein</fullName>
    </submittedName>
</protein>
<dbReference type="EMBL" id="GGEC01070198">
    <property type="protein sequence ID" value="MBX50682.1"/>
    <property type="molecule type" value="Transcribed_RNA"/>
</dbReference>
<name>A0A2P2P7H4_RHIMU</name>
<evidence type="ECO:0000313" key="1">
    <source>
        <dbReference type="EMBL" id="MBX50682.1"/>
    </source>
</evidence>
<reference evidence="1" key="1">
    <citation type="submission" date="2018-02" db="EMBL/GenBank/DDBJ databases">
        <title>Rhizophora mucronata_Transcriptome.</title>
        <authorList>
            <person name="Meera S.P."/>
            <person name="Sreeshan A."/>
            <person name="Augustine A."/>
        </authorList>
    </citation>
    <scope>NUCLEOTIDE SEQUENCE</scope>
    <source>
        <tissue evidence="1">Leaf</tissue>
    </source>
</reference>
<sequence>MSQYIIHRSWASCLITWIYQNDWLIFSFCGMINYI</sequence>
<proteinExistence type="predicted"/>
<organism evidence="1">
    <name type="scientific">Rhizophora mucronata</name>
    <name type="common">Asiatic mangrove</name>
    <dbReference type="NCBI Taxonomy" id="61149"/>
    <lineage>
        <taxon>Eukaryota</taxon>
        <taxon>Viridiplantae</taxon>
        <taxon>Streptophyta</taxon>
        <taxon>Embryophyta</taxon>
        <taxon>Tracheophyta</taxon>
        <taxon>Spermatophyta</taxon>
        <taxon>Magnoliopsida</taxon>
        <taxon>eudicotyledons</taxon>
        <taxon>Gunneridae</taxon>
        <taxon>Pentapetalae</taxon>
        <taxon>rosids</taxon>
        <taxon>fabids</taxon>
        <taxon>Malpighiales</taxon>
        <taxon>Rhizophoraceae</taxon>
        <taxon>Rhizophora</taxon>
    </lineage>
</organism>